<proteinExistence type="inferred from homology"/>
<organism evidence="18 19">
    <name type="scientific">Candidatus Cohnella colombiensis</name>
    <dbReference type="NCBI Taxonomy" id="3121368"/>
    <lineage>
        <taxon>Bacteria</taxon>
        <taxon>Bacillati</taxon>
        <taxon>Bacillota</taxon>
        <taxon>Bacilli</taxon>
        <taxon>Bacillales</taxon>
        <taxon>Paenibacillaceae</taxon>
        <taxon>Cohnella</taxon>
    </lineage>
</organism>
<dbReference type="GO" id="GO:0008360">
    <property type="term" value="P:regulation of cell shape"/>
    <property type="evidence" value="ECO:0007669"/>
    <property type="project" value="UniProtKB-KW"/>
</dbReference>
<keyword evidence="11" id="KW-0961">Cell wall biogenesis/degradation</keyword>
<dbReference type="PRINTS" id="PR00725">
    <property type="entry name" value="DADACBPTASE1"/>
</dbReference>
<comment type="pathway">
    <text evidence="2">Cell wall biogenesis; peptidoglycan biosynthesis.</text>
</comment>
<feature type="domain" description="Peptidase S11 D-Ala-D-Ala carboxypeptidase A C-terminal" evidence="17">
    <location>
        <begin position="326"/>
        <end position="426"/>
    </location>
</feature>
<evidence type="ECO:0000256" key="13">
    <source>
        <dbReference type="PIRSR" id="PIRSR618044-1"/>
    </source>
</evidence>
<dbReference type="AlphaFoldDB" id="A0AA95EVP1"/>
<dbReference type="InterPro" id="IPR015956">
    <property type="entry name" value="Peniciliin-bd_prot_C_sf"/>
</dbReference>
<evidence type="ECO:0000256" key="8">
    <source>
        <dbReference type="ARBA" id="ARBA00022801"/>
    </source>
</evidence>
<gene>
    <name evidence="18" type="ORF">P0Y55_17530</name>
</gene>
<evidence type="ECO:0000256" key="3">
    <source>
        <dbReference type="ARBA" id="ARBA00007164"/>
    </source>
</evidence>
<keyword evidence="5 18" id="KW-0121">Carboxypeptidase</keyword>
<dbReference type="SUPFAM" id="SSF56601">
    <property type="entry name" value="beta-lactamase/transpeptidase-like"/>
    <property type="match status" value="1"/>
</dbReference>
<evidence type="ECO:0000256" key="2">
    <source>
        <dbReference type="ARBA" id="ARBA00004752"/>
    </source>
</evidence>
<dbReference type="InterPro" id="IPR037167">
    <property type="entry name" value="Peptidase_S11_C_sf"/>
</dbReference>
<dbReference type="Gene3D" id="2.60.410.10">
    <property type="entry name" value="D-Ala-D-Ala carboxypeptidase, C-terminal domain"/>
    <property type="match status" value="1"/>
</dbReference>
<dbReference type="InterPro" id="IPR012907">
    <property type="entry name" value="Peptidase_S11_C"/>
</dbReference>
<dbReference type="InterPro" id="IPR012338">
    <property type="entry name" value="Beta-lactam/transpept-like"/>
</dbReference>
<keyword evidence="6" id="KW-0645">Protease</keyword>
<sequence length="452" mass="50386">MNRPIILFRRSFSLSKRFIASFVAFNMLAVFLLFAGSSTVSAAPAEKMTDGAVQVLANAAILIDAETEQVLYQHDIDTPMAPASMSKMMTEFLVFKAVEEGRLSWDDVVTVQENASLQIGSRIYLAKGDKHTIRELYIAMAVYSANDATVQLAETVAGSEEQFAQLMNETAAELGMTNSHFINSTGLDREYMPEKYRPTSIEGETMMSARDTAHLAYTILKEDPDFLETSKIQSYKFRERDKDPMLNWNWMLESNKNSTSLKKFAYQGVDGMKTGHTDTAGNCFTGTALINGTRLIAVVFGVPGTTYDGQRFLETAKLFDYGFQSFEKKTIIEAKAVVPEHEKFEVKKGVATKFPVLTSMDLTILVPKGKVPTPEVVSVTSIEEKLTAPIAMGQKVGEVTYKYNDPSTLEDKTITVDLIAGEEVEKASWWRLFFRAIKDFFVGLFNGIVNLF</sequence>
<dbReference type="Pfam" id="PF07943">
    <property type="entry name" value="PBP5_C"/>
    <property type="match status" value="1"/>
</dbReference>
<evidence type="ECO:0000313" key="18">
    <source>
        <dbReference type="EMBL" id="WEK54315.1"/>
    </source>
</evidence>
<dbReference type="Pfam" id="PF00768">
    <property type="entry name" value="Peptidase_S11"/>
    <property type="match status" value="1"/>
</dbReference>
<dbReference type="PANTHER" id="PTHR21581">
    <property type="entry name" value="D-ALANYL-D-ALANINE CARBOXYPEPTIDASE"/>
    <property type="match status" value="1"/>
</dbReference>
<evidence type="ECO:0000256" key="12">
    <source>
        <dbReference type="ARBA" id="ARBA00034000"/>
    </source>
</evidence>
<evidence type="ECO:0000256" key="6">
    <source>
        <dbReference type="ARBA" id="ARBA00022670"/>
    </source>
</evidence>
<keyword evidence="8" id="KW-0378">Hydrolase</keyword>
<evidence type="ECO:0000256" key="10">
    <source>
        <dbReference type="ARBA" id="ARBA00022984"/>
    </source>
</evidence>
<evidence type="ECO:0000256" key="16">
    <source>
        <dbReference type="SAM" id="SignalP"/>
    </source>
</evidence>
<feature type="active site" description="Proton acceptor" evidence="13">
    <location>
        <position position="87"/>
    </location>
</feature>
<evidence type="ECO:0000256" key="4">
    <source>
        <dbReference type="ARBA" id="ARBA00012448"/>
    </source>
</evidence>
<evidence type="ECO:0000256" key="9">
    <source>
        <dbReference type="ARBA" id="ARBA00022960"/>
    </source>
</evidence>
<dbReference type="SUPFAM" id="SSF69189">
    <property type="entry name" value="Penicillin-binding protein associated domain"/>
    <property type="match status" value="1"/>
</dbReference>
<dbReference type="SMART" id="SM00936">
    <property type="entry name" value="PBP5_C"/>
    <property type="match status" value="1"/>
</dbReference>
<keyword evidence="10" id="KW-0573">Peptidoglycan synthesis</keyword>
<dbReference type="EMBL" id="CP119317">
    <property type="protein sequence ID" value="WEK54315.1"/>
    <property type="molecule type" value="Genomic_DNA"/>
</dbReference>
<evidence type="ECO:0000256" key="15">
    <source>
        <dbReference type="RuleBase" id="RU004016"/>
    </source>
</evidence>
<evidence type="ECO:0000256" key="7">
    <source>
        <dbReference type="ARBA" id="ARBA00022729"/>
    </source>
</evidence>
<keyword evidence="19" id="KW-1185">Reference proteome</keyword>
<dbReference type="PANTHER" id="PTHR21581:SF11">
    <property type="entry name" value="D-ALANYL-D-ALANINE CARBOXYPEPTIDASE DACA"/>
    <property type="match status" value="1"/>
</dbReference>
<protein>
    <recommendedName>
        <fullName evidence="4">serine-type D-Ala-D-Ala carboxypeptidase</fullName>
        <ecNumber evidence="4">3.4.16.4</ecNumber>
    </recommendedName>
</protein>
<accession>A0AA95EVP1</accession>
<dbReference type="GO" id="GO:0009002">
    <property type="term" value="F:serine-type D-Ala-D-Ala carboxypeptidase activity"/>
    <property type="evidence" value="ECO:0007669"/>
    <property type="project" value="UniProtKB-EC"/>
</dbReference>
<evidence type="ECO:0000256" key="1">
    <source>
        <dbReference type="ARBA" id="ARBA00003217"/>
    </source>
</evidence>
<dbReference type="Gene3D" id="3.40.710.10">
    <property type="entry name" value="DD-peptidase/beta-lactamase superfamily"/>
    <property type="match status" value="1"/>
</dbReference>
<feature type="chain" id="PRO_5041636854" description="serine-type D-Ala-D-Ala carboxypeptidase" evidence="16">
    <location>
        <begin position="43"/>
        <end position="452"/>
    </location>
</feature>
<dbReference type="GO" id="GO:0071555">
    <property type="term" value="P:cell wall organization"/>
    <property type="evidence" value="ECO:0007669"/>
    <property type="project" value="UniProtKB-KW"/>
</dbReference>
<evidence type="ECO:0000256" key="5">
    <source>
        <dbReference type="ARBA" id="ARBA00022645"/>
    </source>
</evidence>
<keyword evidence="9" id="KW-0133">Cell shape</keyword>
<dbReference type="InterPro" id="IPR001967">
    <property type="entry name" value="Peptidase_S11_N"/>
</dbReference>
<feature type="signal peptide" evidence="16">
    <location>
        <begin position="1"/>
        <end position="42"/>
    </location>
</feature>
<comment type="catalytic activity">
    <reaction evidence="12">
        <text>Preferential cleavage: (Ac)2-L-Lys-D-Ala-|-D-Ala. Also transpeptidation of peptidyl-alanyl moieties that are N-acyl substituents of D-alanine.</text>
        <dbReference type="EC" id="3.4.16.4"/>
    </reaction>
</comment>
<evidence type="ECO:0000256" key="14">
    <source>
        <dbReference type="PIRSR" id="PIRSR618044-2"/>
    </source>
</evidence>
<evidence type="ECO:0000259" key="17">
    <source>
        <dbReference type="SMART" id="SM00936"/>
    </source>
</evidence>
<dbReference type="GO" id="GO:0006508">
    <property type="term" value="P:proteolysis"/>
    <property type="evidence" value="ECO:0007669"/>
    <property type="project" value="UniProtKB-KW"/>
</dbReference>
<evidence type="ECO:0000256" key="11">
    <source>
        <dbReference type="ARBA" id="ARBA00023316"/>
    </source>
</evidence>
<keyword evidence="7 16" id="KW-0732">Signal</keyword>
<dbReference type="Proteomes" id="UP001178662">
    <property type="component" value="Chromosome"/>
</dbReference>
<reference evidence="18" key="1">
    <citation type="submission" date="2023-03" db="EMBL/GenBank/DDBJ databases">
        <title>Andean soil-derived lignocellulolytic bacterial consortium as a source of novel taxa and putative plastic-active enzymes.</title>
        <authorList>
            <person name="Diaz-Garcia L."/>
            <person name="Chuvochina M."/>
            <person name="Feuerriegel G."/>
            <person name="Bunk B."/>
            <person name="Sproer C."/>
            <person name="Streit W.R."/>
            <person name="Rodriguez L.M."/>
            <person name="Overmann J."/>
            <person name="Jimenez D.J."/>
        </authorList>
    </citation>
    <scope>NUCLEOTIDE SEQUENCE</scope>
    <source>
        <strain evidence="18">MAG 2441</strain>
    </source>
</reference>
<dbReference type="GO" id="GO:0009252">
    <property type="term" value="P:peptidoglycan biosynthetic process"/>
    <property type="evidence" value="ECO:0007669"/>
    <property type="project" value="UniProtKB-KW"/>
</dbReference>
<dbReference type="EC" id="3.4.16.4" evidence="4"/>
<feature type="active site" description="Acyl-ester intermediate" evidence="13">
    <location>
        <position position="84"/>
    </location>
</feature>
<evidence type="ECO:0000313" key="19">
    <source>
        <dbReference type="Proteomes" id="UP001178662"/>
    </source>
</evidence>
<comment type="function">
    <text evidence="1">Removes C-terminal D-alanyl residues from sugar-peptide cell wall precursors.</text>
</comment>
<feature type="active site" evidence="13">
    <location>
        <position position="144"/>
    </location>
</feature>
<dbReference type="InterPro" id="IPR018044">
    <property type="entry name" value="Peptidase_S11"/>
</dbReference>
<feature type="binding site" evidence="14">
    <location>
        <position position="273"/>
    </location>
    <ligand>
        <name>substrate</name>
    </ligand>
</feature>
<comment type="similarity">
    <text evidence="3 15">Belongs to the peptidase S11 family.</text>
</comment>
<name>A0AA95EVP1_9BACL</name>